<sequence>MEFLYKKDSETIFLTAVLLVAAVVTQDVSPDCASCIKVNATCYNVSYLFDMNATFRTHIVVHKMGILRSENVLFYSFEPEIADKEYYKVGFVNLDNPDVQGVISDEHIKVLNFGTFDIDQDNSIVYLGGYDGIFTYGNTKKLAPYSSRGDTILSLFYKGFVYFVKSDDNRIISKKGDQFNSVLDYVPIKNFVLTKYDVIVFLSNYGLFLHKKGETIWLSKNAFFRGLTIDLDDTVYAWWIDGLYRVVIEKNLAESSIVKVAHIPGIGALTFDNDNNIIFNLDKSVFKMTETNVTKC</sequence>
<dbReference type="KEGG" id="gmw:113522382"/>
<protein>
    <submittedName>
        <fullName evidence="3">Ommochrome-binding protein-like</fullName>
    </submittedName>
</protein>
<accession>A0A6J3BYU4</accession>
<dbReference type="GeneID" id="113522382"/>
<evidence type="ECO:0000256" key="1">
    <source>
        <dbReference type="SAM" id="SignalP"/>
    </source>
</evidence>
<name>A0A6J3BYU4_GALME</name>
<keyword evidence="2" id="KW-1185">Reference proteome</keyword>
<organism evidence="2 3">
    <name type="scientific">Galleria mellonella</name>
    <name type="common">Greater wax moth</name>
    <dbReference type="NCBI Taxonomy" id="7137"/>
    <lineage>
        <taxon>Eukaryota</taxon>
        <taxon>Metazoa</taxon>
        <taxon>Ecdysozoa</taxon>
        <taxon>Arthropoda</taxon>
        <taxon>Hexapoda</taxon>
        <taxon>Insecta</taxon>
        <taxon>Pterygota</taxon>
        <taxon>Neoptera</taxon>
        <taxon>Endopterygota</taxon>
        <taxon>Lepidoptera</taxon>
        <taxon>Glossata</taxon>
        <taxon>Ditrysia</taxon>
        <taxon>Pyraloidea</taxon>
        <taxon>Pyralidae</taxon>
        <taxon>Galleriinae</taxon>
        <taxon>Galleria</taxon>
    </lineage>
</organism>
<proteinExistence type="predicted"/>
<dbReference type="AlphaFoldDB" id="A0A6J3BYU4"/>
<feature type="chain" id="PRO_5026714499" evidence="1">
    <location>
        <begin position="26"/>
        <end position="296"/>
    </location>
</feature>
<reference evidence="3" key="1">
    <citation type="submission" date="2025-08" db="UniProtKB">
        <authorList>
            <consortium name="RefSeq"/>
        </authorList>
    </citation>
    <scope>IDENTIFICATION</scope>
    <source>
        <tissue evidence="3">Whole larvae</tissue>
    </source>
</reference>
<gene>
    <name evidence="3" type="primary">LOC113522382</name>
</gene>
<dbReference type="Proteomes" id="UP001652740">
    <property type="component" value="Unplaced"/>
</dbReference>
<feature type="signal peptide" evidence="1">
    <location>
        <begin position="1"/>
        <end position="25"/>
    </location>
</feature>
<evidence type="ECO:0000313" key="3">
    <source>
        <dbReference type="RefSeq" id="XP_031765091.1"/>
    </source>
</evidence>
<evidence type="ECO:0000313" key="2">
    <source>
        <dbReference type="Proteomes" id="UP001652740"/>
    </source>
</evidence>
<keyword evidence="1" id="KW-0732">Signal</keyword>
<dbReference type="RefSeq" id="XP_031765091.1">
    <property type="nucleotide sequence ID" value="XM_031909231.2"/>
</dbReference>
<dbReference type="OrthoDB" id="7076776at2759"/>
<dbReference type="InParanoid" id="A0A6J3BYU4"/>